<evidence type="ECO:0000313" key="2">
    <source>
        <dbReference type="Proteomes" id="UP000593591"/>
    </source>
</evidence>
<accession>A0A7M1XNN6</accession>
<name>A0A7M1XNN6_9SPIR</name>
<reference evidence="1 2" key="1">
    <citation type="submission" date="2018-08" db="EMBL/GenBank/DDBJ databases">
        <title>The first complete genome of Treponema rectale (CHPAT), a commensal spirochete of the bovine rectum.</title>
        <authorList>
            <person name="Staton G.J."/>
            <person name="Clegg S.R."/>
            <person name="Carter S.D."/>
            <person name="Radford A.D."/>
            <person name="Darby A."/>
            <person name="Hall N."/>
            <person name="Birtles R.J."/>
            <person name="Evans N.J."/>
        </authorList>
    </citation>
    <scope>NUCLEOTIDE SEQUENCE [LARGE SCALE GENOMIC DNA]</scope>
    <source>
        <strain evidence="1 2">CHPA</strain>
    </source>
</reference>
<protein>
    <recommendedName>
        <fullName evidence="3">DUF177 domain-containing protein</fullName>
    </recommendedName>
</protein>
<dbReference type="KEGG" id="trc:DYE49_04440"/>
<evidence type="ECO:0008006" key="3">
    <source>
        <dbReference type="Google" id="ProtNLM"/>
    </source>
</evidence>
<gene>
    <name evidence="1" type="ORF">DYE49_04440</name>
</gene>
<evidence type="ECO:0000313" key="1">
    <source>
        <dbReference type="EMBL" id="QOS39752.1"/>
    </source>
</evidence>
<organism evidence="1 2">
    <name type="scientific">Treponema rectale</name>
    <dbReference type="NCBI Taxonomy" id="744512"/>
    <lineage>
        <taxon>Bacteria</taxon>
        <taxon>Pseudomonadati</taxon>
        <taxon>Spirochaetota</taxon>
        <taxon>Spirochaetia</taxon>
        <taxon>Spirochaetales</taxon>
        <taxon>Treponemataceae</taxon>
        <taxon>Treponema</taxon>
    </lineage>
</organism>
<dbReference type="EMBL" id="CP031517">
    <property type="protein sequence ID" value="QOS39752.1"/>
    <property type="molecule type" value="Genomic_DNA"/>
</dbReference>
<proteinExistence type="predicted"/>
<dbReference type="AlphaFoldDB" id="A0A7M1XNN6"/>
<sequence>MAIDENRIPLDIRDYSHTSHDEFDIEGFEFTPSEHKYVPNFVDMGDCVIHVEVLNAISMMTLTLSLEGACHLRDEHDGSIIEYELEDSVDVIIAPESEEDNDIEPDEDGVYDLRGSILALLFDAIPKNYSEVPLEKIEKDNYVVMSQEEYLASKTHAPSAFDDLDLEDFPDNEE</sequence>
<dbReference type="Proteomes" id="UP000593591">
    <property type="component" value="Chromosome"/>
</dbReference>